<dbReference type="Proteomes" id="UP000276443">
    <property type="component" value="Unassembled WGS sequence"/>
</dbReference>
<accession>A0A3N5BJ90</accession>
<organism evidence="2 3">
    <name type="scientific">Aquisalibacillus elongatus</name>
    <dbReference type="NCBI Taxonomy" id="485577"/>
    <lineage>
        <taxon>Bacteria</taxon>
        <taxon>Bacillati</taxon>
        <taxon>Bacillota</taxon>
        <taxon>Bacilli</taxon>
        <taxon>Bacillales</taxon>
        <taxon>Bacillaceae</taxon>
        <taxon>Aquisalibacillus</taxon>
    </lineage>
</organism>
<reference evidence="2 3" key="1">
    <citation type="submission" date="2018-11" db="EMBL/GenBank/DDBJ databases">
        <title>Genomic Encyclopedia of Type Strains, Phase IV (KMG-IV): sequencing the most valuable type-strain genomes for metagenomic binning, comparative biology and taxonomic classification.</title>
        <authorList>
            <person name="Goeker M."/>
        </authorList>
    </citation>
    <scope>NUCLEOTIDE SEQUENCE [LARGE SCALE GENOMIC DNA]</scope>
    <source>
        <strain evidence="2 3">DSM 18090</strain>
    </source>
</reference>
<dbReference type="OrthoDB" id="2453019at2"/>
<feature type="transmembrane region" description="Helical" evidence="1">
    <location>
        <begin position="36"/>
        <end position="55"/>
    </location>
</feature>
<dbReference type="Pfam" id="PF14007">
    <property type="entry name" value="YtpI"/>
    <property type="match status" value="1"/>
</dbReference>
<keyword evidence="1" id="KW-1133">Transmembrane helix</keyword>
<keyword evidence="1" id="KW-0472">Membrane</keyword>
<dbReference type="RefSeq" id="WP_124219028.1">
    <property type="nucleotide sequence ID" value="NZ_RKRF01000007.1"/>
</dbReference>
<keyword evidence="3" id="KW-1185">Reference proteome</keyword>
<dbReference type="EMBL" id="RKRF01000007">
    <property type="protein sequence ID" value="RPF55360.1"/>
    <property type="molecule type" value="Genomic_DNA"/>
</dbReference>
<feature type="transmembrane region" description="Helical" evidence="1">
    <location>
        <begin position="61"/>
        <end position="81"/>
    </location>
</feature>
<dbReference type="AlphaFoldDB" id="A0A3N5BJ90"/>
<comment type="caution">
    <text evidence="2">The sequence shown here is derived from an EMBL/GenBank/DDBJ whole genome shotgun (WGS) entry which is preliminary data.</text>
</comment>
<feature type="transmembrane region" description="Helical" evidence="1">
    <location>
        <begin position="6"/>
        <end position="24"/>
    </location>
</feature>
<name>A0A3N5BJ90_9BACI</name>
<sequence>MPIFISVIIISFILYIFFKVQILKSKDPLYMHFTNAKGRIALGFFVSTFGMNQYYAYQTQLALFISIAFLILGIAQIVHGFKLYKHYRQELMNANG</sequence>
<protein>
    <submittedName>
        <fullName evidence="2">YtpI-like protein</fullName>
    </submittedName>
</protein>
<evidence type="ECO:0000256" key="1">
    <source>
        <dbReference type="SAM" id="Phobius"/>
    </source>
</evidence>
<keyword evidence="1" id="KW-0812">Transmembrane</keyword>
<evidence type="ECO:0000313" key="3">
    <source>
        <dbReference type="Proteomes" id="UP000276443"/>
    </source>
</evidence>
<proteinExistence type="predicted"/>
<dbReference type="InterPro" id="IPR025618">
    <property type="entry name" value="YtpI"/>
</dbReference>
<gene>
    <name evidence="2" type="ORF">EDC24_0231</name>
</gene>
<evidence type="ECO:0000313" key="2">
    <source>
        <dbReference type="EMBL" id="RPF55360.1"/>
    </source>
</evidence>